<keyword evidence="1" id="KW-1133">Transmembrane helix</keyword>
<proteinExistence type="predicted"/>
<dbReference type="InterPro" id="IPR020372">
    <property type="entry name" value="Competence_ComGG"/>
</dbReference>
<dbReference type="AlphaFoldDB" id="A0A398B1Z1"/>
<keyword evidence="3" id="KW-1185">Reference proteome</keyword>
<keyword evidence="1" id="KW-0472">Membrane</keyword>
<reference evidence="2 3" key="1">
    <citation type="submission" date="2018-08" db="EMBL/GenBank/DDBJ databases">
        <title>Bacillus jemisoniae sp. nov., Bacillus chryseoplanitiae sp. nov., Bacillus resnikiae sp. nov., and Bacillus frankliniae sp. nov., isolated from Viking spacecraft and associated surfaces.</title>
        <authorList>
            <person name="Seuylemezian A."/>
            <person name="Vaishampayan P."/>
        </authorList>
    </citation>
    <scope>NUCLEOTIDE SEQUENCE [LARGE SCALE GENOMIC DNA]</scope>
    <source>
        <strain evidence="2 3">JJ-247</strain>
    </source>
</reference>
<name>A0A398B1Z1_9BACI</name>
<protein>
    <recommendedName>
        <fullName evidence="4">Competence protein ComG</fullName>
    </recommendedName>
</protein>
<accession>A0A398B1Z1</accession>
<dbReference type="RefSeq" id="WP_119113642.1">
    <property type="nucleotide sequence ID" value="NZ_CBCSEO010000005.1"/>
</dbReference>
<evidence type="ECO:0000256" key="1">
    <source>
        <dbReference type="SAM" id="Phobius"/>
    </source>
</evidence>
<feature type="transmembrane region" description="Helical" evidence="1">
    <location>
        <begin position="6"/>
        <end position="25"/>
    </location>
</feature>
<gene>
    <name evidence="2" type="ORF">D1970_14805</name>
</gene>
<sequence length="125" mass="14531">MKKESGFTYPISICLLMFFCTFLLIHTQLFRTETLLSAETERIYIQEYYLLSSVRKAEQLLSQGKLPVMGEFLYREGSVEYKVQAVSAATDSVSFTLKMNAGEETQAVSHYDKTKKMMVKWYEKH</sequence>
<comment type="caution">
    <text evidence="2">The sequence shown here is derived from an EMBL/GenBank/DDBJ whole genome shotgun (WGS) entry which is preliminary data.</text>
</comment>
<evidence type="ECO:0008006" key="4">
    <source>
        <dbReference type="Google" id="ProtNLM"/>
    </source>
</evidence>
<dbReference type="Pfam" id="PF14173">
    <property type="entry name" value="ComGG"/>
    <property type="match status" value="1"/>
</dbReference>
<evidence type="ECO:0000313" key="2">
    <source>
        <dbReference type="EMBL" id="RID83867.1"/>
    </source>
</evidence>
<organism evidence="2 3">
    <name type="scientific">Mesobacillus zeae</name>
    <dbReference type="NCBI Taxonomy" id="1917180"/>
    <lineage>
        <taxon>Bacteria</taxon>
        <taxon>Bacillati</taxon>
        <taxon>Bacillota</taxon>
        <taxon>Bacilli</taxon>
        <taxon>Bacillales</taxon>
        <taxon>Bacillaceae</taxon>
        <taxon>Mesobacillus</taxon>
    </lineage>
</organism>
<dbReference type="Proteomes" id="UP000265816">
    <property type="component" value="Unassembled WGS sequence"/>
</dbReference>
<dbReference type="OrthoDB" id="2933258at2"/>
<keyword evidence="1" id="KW-0812">Transmembrane</keyword>
<evidence type="ECO:0000313" key="3">
    <source>
        <dbReference type="Proteomes" id="UP000265816"/>
    </source>
</evidence>
<dbReference type="EMBL" id="QWVT01000024">
    <property type="protein sequence ID" value="RID83867.1"/>
    <property type="molecule type" value="Genomic_DNA"/>
</dbReference>